<dbReference type="GO" id="GO:0005415">
    <property type="term" value="F:nucleoside:sodium symporter activity"/>
    <property type="evidence" value="ECO:0007669"/>
    <property type="project" value="TreeGrafter"/>
</dbReference>
<dbReference type="AlphaFoldDB" id="A0A9D4HYE4"/>
<dbReference type="EMBL" id="JAIWYP010000011">
    <property type="protein sequence ID" value="KAH3737302.1"/>
    <property type="molecule type" value="Genomic_DNA"/>
</dbReference>
<organism evidence="3 4">
    <name type="scientific">Dreissena polymorpha</name>
    <name type="common">Zebra mussel</name>
    <name type="synonym">Mytilus polymorpha</name>
    <dbReference type="NCBI Taxonomy" id="45954"/>
    <lineage>
        <taxon>Eukaryota</taxon>
        <taxon>Metazoa</taxon>
        <taxon>Spiralia</taxon>
        <taxon>Lophotrochozoa</taxon>
        <taxon>Mollusca</taxon>
        <taxon>Bivalvia</taxon>
        <taxon>Autobranchia</taxon>
        <taxon>Heteroconchia</taxon>
        <taxon>Euheterodonta</taxon>
        <taxon>Imparidentia</taxon>
        <taxon>Neoheterodontei</taxon>
        <taxon>Myida</taxon>
        <taxon>Dreissenoidea</taxon>
        <taxon>Dreissenidae</taxon>
        <taxon>Dreissena</taxon>
    </lineage>
</organism>
<dbReference type="InterPro" id="IPR008276">
    <property type="entry name" value="C_nuclsd_transpt"/>
</dbReference>
<dbReference type="InterPro" id="IPR002668">
    <property type="entry name" value="CNT_N_dom"/>
</dbReference>
<dbReference type="GO" id="GO:0005886">
    <property type="term" value="C:plasma membrane"/>
    <property type="evidence" value="ECO:0007669"/>
    <property type="project" value="TreeGrafter"/>
</dbReference>
<name>A0A9D4HYE4_DREPO</name>
<keyword evidence="1" id="KW-0472">Membrane</keyword>
<protein>
    <recommendedName>
        <fullName evidence="2">Concentrative nucleoside transporter N-terminal domain-containing protein</fullName>
    </recommendedName>
</protein>
<feature type="transmembrane region" description="Helical" evidence="1">
    <location>
        <begin position="26"/>
        <end position="46"/>
    </location>
</feature>
<accession>A0A9D4HYE4</accession>
<gene>
    <name evidence="3" type="ORF">DPMN_043885</name>
</gene>
<feature type="transmembrane region" description="Helical" evidence="1">
    <location>
        <begin position="84"/>
        <end position="103"/>
    </location>
</feature>
<dbReference type="PANTHER" id="PTHR10590">
    <property type="entry name" value="SODIUM/NUCLEOSIDE COTRANSPORTER"/>
    <property type="match status" value="1"/>
</dbReference>
<keyword evidence="1" id="KW-0812">Transmembrane</keyword>
<reference evidence="3" key="1">
    <citation type="journal article" date="2019" name="bioRxiv">
        <title>The Genome of the Zebra Mussel, Dreissena polymorpha: A Resource for Invasive Species Research.</title>
        <authorList>
            <person name="McCartney M.A."/>
            <person name="Auch B."/>
            <person name="Kono T."/>
            <person name="Mallez S."/>
            <person name="Zhang Y."/>
            <person name="Obille A."/>
            <person name="Becker A."/>
            <person name="Abrahante J.E."/>
            <person name="Garbe J."/>
            <person name="Badalamenti J.P."/>
            <person name="Herman A."/>
            <person name="Mangelson H."/>
            <person name="Liachko I."/>
            <person name="Sullivan S."/>
            <person name="Sone E.D."/>
            <person name="Koren S."/>
            <person name="Silverstein K.A.T."/>
            <person name="Beckman K.B."/>
            <person name="Gohl D.M."/>
        </authorList>
    </citation>
    <scope>NUCLEOTIDE SEQUENCE</scope>
    <source>
        <strain evidence="3">Duluth1</strain>
        <tissue evidence="3">Whole animal</tissue>
    </source>
</reference>
<keyword evidence="1" id="KW-1133">Transmembrane helix</keyword>
<reference evidence="3" key="2">
    <citation type="submission" date="2020-11" db="EMBL/GenBank/DDBJ databases">
        <authorList>
            <person name="McCartney M.A."/>
            <person name="Auch B."/>
            <person name="Kono T."/>
            <person name="Mallez S."/>
            <person name="Becker A."/>
            <person name="Gohl D.M."/>
            <person name="Silverstein K.A.T."/>
            <person name="Koren S."/>
            <person name="Bechman K.B."/>
            <person name="Herman A."/>
            <person name="Abrahante J.E."/>
            <person name="Garbe J."/>
        </authorList>
    </citation>
    <scope>NUCLEOTIDE SEQUENCE</scope>
    <source>
        <strain evidence="3">Duluth1</strain>
        <tissue evidence="3">Whole animal</tissue>
    </source>
</reference>
<comment type="caution">
    <text evidence="3">The sequence shown here is derived from an EMBL/GenBank/DDBJ whole genome shotgun (WGS) entry which is preliminary data.</text>
</comment>
<evidence type="ECO:0000313" key="3">
    <source>
        <dbReference type="EMBL" id="KAH3737302.1"/>
    </source>
</evidence>
<feature type="domain" description="Concentrative nucleoside transporter N-terminal" evidence="2">
    <location>
        <begin position="60"/>
        <end position="132"/>
    </location>
</feature>
<evidence type="ECO:0000313" key="4">
    <source>
        <dbReference type="Proteomes" id="UP000828390"/>
    </source>
</evidence>
<dbReference type="Pfam" id="PF01773">
    <property type="entry name" value="Nucleos_tra2_N"/>
    <property type="match status" value="1"/>
</dbReference>
<evidence type="ECO:0000259" key="2">
    <source>
        <dbReference type="Pfam" id="PF01773"/>
    </source>
</evidence>
<keyword evidence="4" id="KW-1185">Reference proteome</keyword>
<dbReference type="PANTHER" id="PTHR10590:SF4">
    <property type="entry name" value="SOLUTE CARRIER FAMILY 28 MEMBER 3"/>
    <property type="match status" value="1"/>
</dbReference>
<feature type="transmembrane region" description="Helical" evidence="1">
    <location>
        <begin position="53"/>
        <end position="72"/>
    </location>
</feature>
<sequence>MKKLHGVFLYTKYLRPCSHVLRPYRGLLKLLITVAVTCSVLLFIAIDTCTRRPASLVSLLGILVFTLAMFFFSTDPRQVTWRPVLWGLLLQLVFGLLVLRTHWGCLAFQWLGARVSDYLAYTHVGTQFVFGPGITDIFAFSVSCFSRYVPIHLSSIVSEA</sequence>
<proteinExistence type="predicted"/>
<dbReference type="Proteomes" id="UP000828390">
    <property type="component" value="Unassembled WGS sequence"/>
</dbReference>
<evidence type="ECO:0000256" key="1">
    <source>
        <dbReference type="SAM" id="Phobius"/>
    </source>
</evidence>